<dbReference type="Proteomes" id="UP001054945">
    <property type="component" value="Unassembled WGS sequence"/>
</dbReference>
<comment type="caution">
    <text evidence="1">The sequence shown here is derived from an EMBL/GenBank/DDBJ whole genome shotgun (WGS) entry which is preliminary data.</text>
</comment>
<proteinExistence type="predicted"/>
<keyword evidence="2" id="KW-1185">Reference proteome</keyword>
<accession>A0AAV4VVM6</accession>
<dbReference type="AlphaFoldDB" id="A0AAV4VVM6"/>
<dbReference type="EMBL" id="BPLR01015095">
    <property type="protein sequence ID" value="GIY73533.1"/>
    <property type="molecule type" value="Genomic_DNA"/>
</dbReference>
<name>A0AAV4VVM6_CAEEX</name>
<reference evidence="1 2" key="1">
    <citation type="submission" date="2021-06" db="EMBL/GenBank/DDBJ databases">
        <title>Caerostris extrusa draft genome.</title>
        <authorList>
            <person name="Kono N."/>
            <person name="Arakawa K."/>
        </authorList>
    </citation>
    <scope>NUCLEOTIDE SEQUENCE [LARGE SCALE GENOMIC DNA]</scope>
</reference>
<gene>
    <name evidence="1" type="ORF">CEXT_120441</name>
</gene>
<protein>
    <submittedName>
        <fullName evidence="1">Uncharacterized protein</fullName>
    </submittedName>
</protein>
<evidence type="ECO:0000313" key="2">
    <source>
        <dbReference type="Proteomes" id="UP001054945"/>
    </source>
</evidence>
<organism evidence="1 2">
    <name type="scientific">Caerostris extrusa</name>
    <name type="common">Bark spider</name>
    <name type="synonym">Caerostris bankana</name>
    <dbReference type="NCBI Taxonomy" id="172846"/>
    <lineage>
        <taxon>Eukaryota</taxon>
        <taxon>Metazoa</taxon>
        <taxon>Ecdysozoa</taxon>
        <taxon>Arthropoda</taxon>
        <taxon>Chelicerata</taxon>
        <taxon>Arachnida</taxon>
        <taxon>Araneae</taxon>
        <taxon>Araneomorphae</taxon>
        <taxon>Entelegynae</taxon>
        <taxon>Araneoidea</taxon>
        <taxon>Araneidae</taxon>
        <taxon>Caerostris</taxon>
    </lineage>
</organism>
<evidence type="ECO:0000313" key="1">
    <source>
        <dbReference type="EMBL" id="GIY73533.1"/>
    </source>
</evidence>
<sequence length="91" mass="10612">MQNGKYHLRGKGKLDTLIKLLTLLFLVNQPYLRPEGINLEKERPISFSRLQNQMIGLLCGDNVLLRHSAGCPLILFRFVIQIRKENRWPLL</sequence>